<dbReference type="SMART" id="SM00645">
    <property type="entry name" value="Pept_C1"/>
    <property type="match status" value="1"/>
</dbReference>
<dbReference type="Proteomes" id="UP001501222">
    <property type="component" value="Unassembled WGS sequence"/>
</dbReference>
<dbReference type="RefSeq" id="WP_344841015.1">
    <property type="nucleotide sequence ID" value="NZ_BAABAA010000003.1"/>
</dbReference>
<accession>A0ABP6X0M5</accession>
<name>A0ABP6X0M5_9ACTN</name>
<dbReference type="InterPro" id="IPR038765">
    <property type="entry name" value="Papain-like_cys_pep_sf"/>
</dbReference>
<protein>
    <recommendedName>
        <fullName evidence="3">Peptidase C1A papain C-terminal domain-containing protein</fullName>
    </recommendedName>
</protein>
<evidence type="ECO:0000256" key="1">
    <source>
        <dbReference type="ARBA" id="ARBA00008455"/>
    </source>
</evidence>
<dbReference type="InterPro" id="IPR025661">
    <property type="entry name" value="Pept_asp_AS"/>
</dbReference>
<comment type="caution">
    <text evidence="4">The sequence shown here is derived from an EMBL/GenBank/DDBJ whole genome shotgun (WGS) entry which is preliminary data.</text>
</comment>
<feature type="domain" description="Peptidase C1A papain C-terminal" evidence="3">
    <location>
        <begin position="66"/>
        <end position="277"/>
    </location>
</feature>
<keyword evidence="5" id="KW-1185">Reference proteome</keyword>
<dbReference type="Pfam" id="PF00112">
    <property type="entry name" value="Peptidase_C1"/>
    <property type="match status" value="1"/>
</dbReference>
<dbReference type="EMBL" id="BAABAA010000003">
    <property type="protein sequence ID" value="GAA3559595.1"/>
    <property type="molecule type" value="Genomic_DNA"/>
</dbReference>
<dbReference type="Gene3D" id="3.90.70.10">
    <property type="entry name" value="Cysteine proteinases"/>
    <property type="match status" value="1"/>
</dbReference>
<dbReference type="PANTHER" id="PTHR12411">
    <property type="entry name" value="CYSTEINE PROTEASE FAMILY C1-RELATED"/>
    <property type="match status" value="1"/>
</dbReference>
<dbReference type="SUPFAM" id="SSF89372">
    <property type="entry name" value="Fucose-specific lectin"/>
    <property type="match status" value="2"/>
</dbReference>
<evidence type="ECO:0000256" key="2">
    <source>
        <dbReference type="ARBA" id="ARBA00023157"/>
    </source>
</evidence>
<dbReference type="InterPro" id="IPR039417">
    <property type="entry name" value="Peptidase_C1A_papain-like"/>
</dbReference>
<dbReference type="SUPFAM" id="SSF54001">
    <property type="entry name" value="Cysteine proteinases"/>
    <property type="match status" value="1"/>
</dbReference>
<dbReference type="InterPro" id="IPR025660">
    <property type="entry name" value="Pept_his_AS"/>
</dbReference>
<evidence type="ECO:0000313" key="5">
    <source>
        <dbReference type="Proteomes" id="UP001501222"/>
    </source>
</evidence>
<evidence type="ECO:0000259" key="3">
    <source>
        <dbReference type="SMART" id="SM00645"/>
    </source>
</evidence>
<dbReference type="InterPro" id="IPR013128">
    <property type="entry name" value="Peptidase_C1A"/>
</dbReference>
<evidence type="ECO:0000313" key="4">
    <source>
        <dbReference type="EMBL" id="GAA3559595.1"/>
    </source>
</evidence>
<proteinExistence type="inferred from homology"/>
<sequence>MSSIDDLAELQALIGPAAPGRAAAGADQPSERRAELYARLLGVTVPRDLVAEINQRPRAAVSIGNLPAAVDWRDVGGRNHVSPVKDQGGCGSCVSFCTCATIESTVSIATGDVVDLSEADLHFCSAHGPGCGGWWPSSALDECIRRGVPLEEMFPYSSAFDASGNPSCKLDPNRDARLYTPTGYSTLVSTAERKQWLANRGPVCAVFQVYDDFFSHTGVYRHSTGNSAGYHCVEIVGYSDADRCWIAKNSWSAAWGDNGFFRIGYGECGIDDTSNDRDGSGSLNRFPMYGVEGVKVPGGWRGFELAQPRSASEGGGVAAVSRIPNSMEVWWVGADGSLRDSYWYEGNPWQGFELAPAGSAAQGGGVAAVSRIPSSMEVWWVGGNGSVQGAYWYEGSNWGRYELAPGGSASLNGGIAAVSRIANSMELWWIGGDGSVQGAYWYEGGNWGRYELAPAGSASPGGGVAAVSRIPNSMEVWWVGANGSLQGAYWYEGNNWARYELAPAGSASPGGGVAAVSRIPNSMEVWWVGANGSLHDSYWYDGGTWQGFELAPAGSASLTAGIAAVSRIPNSMELWWTGANGSLRDSYWYDGANWQTFELTPGGGVSPNGGIAAVSRIPNSMEVWSIGSAGSVQDNYWYP</sequence>
<comment type="similarity">
    <text evidence="1">Belongs to the peptidase C1 family.</text>
</comment>
<dbReference type="PROSITE" id="PS00640">
    <property type="entry name" value="THIOL_PROTEASE_ASN"/>
    <property type="match status" value="1"/>
</dbReference>
<keyword evidence="2" id="KW-1015">Disulfide bond</keyword>
<reference evidence="5" key="1">
    <citation type="journal article" date="2019" name="Int. J. Syst. Evol. Microbiol.">
        <title>The Global Catalogue of Microorganisms (GCM) 10K type strain sequencing project: providing services to taxonomists for standard genome sequencing and annotation.</title>
        <authorList>
            <consortium name="The Broad Institute Genomics Platform"/>
            <consortium name="The Broad Institute Genome Sequencing Center for Infectious Disease"/>
            <person name="Wu L."/>
            <person name="Ma J."/>
        </authorList>
    </citation>
    <scope>NUCLEOTIDE SEQUENCE [LARGE SCALE GENOMIC DNA]</scope>
    <source>
        <strain evidence="5">JCM 16928</strain>
    </source>
</reference>
<organism evidence="4 5">
    <name type="scientific">Kribbella ginsengisoli</name>
    <dbReference type="NCBI Taxonomy" id="363865"/>
    <lineage>
        <taxon>Bacteria</taxon>
        <taxon>Bacillati</taxon>
        <taxon>Actinomycetota</taxon>
        <taxon>Actinomycetes</taxon>
        <taxon>Propionibacteriales</taxon>
        <taxon>Kribbellaceae</taxon>
        <taxon>Kribbella</taxon>
    </lineage>
</organism>
<dbReference type="Gene3D" id="2.120.10.70">
    <property type="entry name" value="Fucose-specific lectin"/>
    <property type="match status" value="1"/>
</dbReference>
<gene>
    <name evidence="4" type="ORF">GCM10022235_29800</name>
</gene>
<dbReference type="PROSITE" id="PS00639">
    <property type="entry name" value="THIOL_PROTEASE_HIS"/>
    <property type="match status" value="1"/>
</dbReference>
<dbReference type="CDD" id="cd02248">
    <property type="entry name" value="Peptidase_C1A"/>
    <property type="match status" value="1"/>
</dbReference>
<dbReference type="InterPro" id="IPR000668">
    <property type="entry name" value="Peptidase_C1A_C"/>
</dbReference>